<dbReference type="Proteomes" id="UP000523795">
    <property type="component" value="Unassembled WGS sequence"/>
</dbReference>
<organism evidence="2 3">
    <name type="scientific">Arthrobacter deserti</name>
    <dbReference type="NCBI Taxonomy" id="1742687"/>
    <lineage>
        <taxon>Bacteria</taxon>
        <taxon>Bacillati</taxon>
        <taxon>Actinomycetota</taxon>
        <taxon>Actinomycetes</taxon>
        <taxon>Micrococcales</taxon>
        <taxon>Micrococcaceae</taxon>
        <taxon>Arthrobacter</taxon>
    </lineage>
</organism>
<dbReference type="EMBL" id="JAAZSR010000155">
    <property type="protein sequence ID" value="NKX50992.1"/>
    <property type="molecule type" value="Genomic_DNA"/>
</dbReference>
<feature type="non-terminal residue" evidence="2">
    <location>
        <position position="338"/>
    </location>
</feature>
<feature type="compositionally biased region" description="Basic and acidic residues" evidence="1">
    <location>
        <begin position="50"/>
        <end position="59"/>
    </location>
</feature>
<proteinExistence type="predicted"/>
<comment type="caution">
    <text evidence="2">The sequence shown here is derived from an EMBL/GenBank/DDBJ whole genome shotgun (WGS) entry which is preliminary data.</text>
</comment>
<name>A0ABX1JNU6_9MICC</name>
<gene>
    <name evidence="2" type="ORF">HER39_10550</name>
</gene>
<protein>
    <submittedName>
        <fullName evidence="2">Uncharacterized protein</fullName>
    </submittedName>
</protein>
<accession>A0ABX1JNU6</accession>
<evidence type="ECO:0000256" key="1">
    <source>
        <dbReference type="SAM" id="MobiDB-lite"/>
    </source>
</evidence>
<evidence type="ECO:0000313" key="3">
    <source>
        <dbReference type="Proteomes" id="UP000523795"/>
    </source>
</evidence>
<reference evidence="2 3" key="1">
    <citation type="submission" date="2020-04" db="EMBL/GenBank/DDBJ databases">
        <authorList>
            <person name="Liu S."/>
        </authorList>
    </citation>
    <scope>NUCLEOTIDE SEQUENCE [LARGE SCALE GENOMIC DNA]</scope>
    <source>
        <strain evidence="2 3">CGMCC 1.15091</strain>
    </source>
</reference>
<sequence length="338" mass="36722">MGVFCKHVAATLLHANALRLRSAPEPRNPAAGPPGGQAWRRSLDELLGPRDAAPAEDRPGAGTGSGRTTPLGLQFELREQPSRLPGPARPWRPAAGAQQHRRRRLGVRPVLLNARGRWVKNQLRWNTISYKTYGLGLDPEQHRWFAQFVPLHRASGQLYFGEDNDWLYLDEFSSPLLWQLFAEARRLGIGLVGMKQDSQVVVGSAADLALQARGEGGPGFRLEPVLTVDGRPHPVESAGVIGSHGFYSCAKDGRLITLAPSAGPVSEVGRHLLLDGSALEIPDADAGHFFEHYYPALSRAVPVSCSDGSVQLPEILPPVLVLAAAYGPASTLELRWEF</sequence>
<evidence type="ECO:0000313" key="2">
    <source>
        <dbReference type="EMBL" id="NKX50992.1"/>
    </source>
</evidence>
<feature type="region of interest" description="Disordered" evidence="1">
    <location>
        <begin position="50"/>
        <end position="70"/>
    </location>
</feature>
<keyword evidence="3" id="KW-1185">Reference proteome</keyword>